<dbReference type="PROSITE" id="PS51471">
    <property type="entry name" value="FE2OG_OXY"/>
    <property type="match status" value="1"/>
</dbReference>
<feature type="region of interest" description="Disordered" evidence="1">
    <location>
        <begin position="455"/>
        <end position="480"/>
    </location>
</feature>
<proteinExistence type="predicted"/>
<dbReference type="OrthoDB" id="545910at2759"/>
<dbReference type="Pfam" id="PF13532">
    <property type="entry name" value="2OG-FeII_Oxy_2"/>
    <property type="match status" value="1"/>
</dbReference>
<gene>
    <name evidence="3" type="ORF">L227DRAFT_570193</name>
</gene>
<dbReference type="GO" id="GO:0051213">
    <property type="term" value="F:dioxygenase activity"/>
    <property type="evidence" value="ECO:0007669"/>
    <property type="project" value="InterPro"/>
</dbReference>
<dbReference type="InterPro" id="IPR027450">
    <property type="entry name" value="AlkB-like"/>
</dbReference>
<feature type="compositionally biased region" description="Polar residues" evidence="1">
    <location>
        <begin position="70"/>
        <end position="88"/>
    </location>
</feature>
<dbReference type="GO" id="GO:0006307">
    <property type="term" value="P:DNA alkylation repair"/>
    <property type="evidence" value="ECO:0007669"/>
    <property type="project" value="InterPro"/>
</dbReference>
<dbReference type="PANTHER" id="PTHR31212">
    <property type="entry name" value="ALPHA-KETOGLUTARATE-DEPENDENT DIOXYGENASE ALKB HOMOLOG 3"/>
    <property type="match status" value="1"/>
</dbReference>
<feature type="domain" description="Fe2OG dioxygenase" evidence="2">
    <location>
        <begin position="299"/>
        <end position="429"/>
    </location>
</feature>
<feature type="compositionally biased region" description="Basic and acidic residues" evidence="1">
    <location>
        <begin position="42"/>
        <end position="52"/>
    </location>
</feature>
<feature type="compositionally biased region" description="Basic and acidic residues" evidence="1">
    <location>
        <begin position="89"/>
        <end position="98"/>
    </location>
</feature>
<dbReference type="InterPro" id="IPR005123">
    <property type="entry name" value="Oxoglu/Fe-dep_dioxygenase_dom"/>
</dbReference>
<dbReference type="STRING" id="1328759.A0A5C2SSJ6"/>
<feature type="compositionally biased region" description="Basic and acidic residues" evidence="1">
    <location>
        <begin position="466"/>
        <end position="480"/>
    </location>
</feature>
<dbReference type="AlphaFoldDB" id="A0A5C2SSJ6"/>
<dbReference type="SUPFAM" id="SSF51197">
    <property type="entry name" value="Clavaminate synthase-like"/>
    <property type="match status" value="1"/>
</dbReference>
<dbReference type="EMBL" id="ML122251">
    <property type="protein sequence ID" value="RPD66301.1"/>
    <property type="molecule type" value="Genomic_DNA"/>
</dbReference>
<protein>
    <recommendedName>
        <fullName evidence="2">Fe2OG dioxygenase domain-containing protein</fullName>
    </recommendedName>
</protein>
<organism evidence="3 4">
    <name type="scientific">Lentinus tigrinus ALCF2SS1-6</name>
    <dbReference type="NCBI Taxonomy" id="1328759"/>
    <lineage>
        <taxon>Eukaryota</taxon>
        <taxon>Fungi</taxon>
        <taxon>Dikarya</taxon>
        <taxon>Basidiomycota</taxon>
        <taxon>Agaricomycotina</taxon>
        <taxon>Agaricomycetes</taxon>
        <taxon>Polyporales</taxon>
        <taxon>Polyporaceae</taxon>
        <taxon>Lentinus</taxon>
    </lineage>
</organism>
<evidence type="ECO:0000259" key="2">
    <source>
        <dbReference type="PROSITE" id="PS51471"/>
    </source>
</evidence>
<sequence length="535" mass="60475">MDAAHNDTEVLLAMLSSLLHPIEFEQPVLLDALVKSQGDVEKAARGLRSEPPRKKRKVSSQYGLEGWLQSHDTSSSMIANTTKSSTPRSETKNARENLKPGSRSVSSSSTRPREESPSTVPSDSPKKPPSKVKNVTTREFMALLRPPNSTGEPSKPQILRHPPLTLITPEHVAEHTPCTLHSSALPPELACRLFYTMLHLSRNWKRNKWWLFDRVVESPHRTSFYVRRDAYENKDMHEAAQYWYNGRPTDPPAPFPEPMEEACKIIERVVNEEMRRRERFPLEWGGYPVKDGEEPELWRANVAASNCYEGAKESVGFHSDQLTYLGPYPTIASLSLGVNRIFRLREVVPTDEKDKRAARTFNIPLRHNSLIIMHASTQEVFKHCVPAQNTIDMFHPPYPPPSDLAGPDDIAKLSETSNARINITFRFYRPDFRAQTTPRCRCDVPCILRPDMKNRYEDLPPSGSLDQKREGDVDRSTEESAGKRSTVAKYWWTCYAGAQNDGQGCGLWKVMDIKAEGRGPFVGDAASMHTPASNT</sequence>
<evidence type="ECO:0000256" key="1">
    <source>
        <dbReference type="SAM" id="MobiDB-lite"/>
    </source>
</evidence>
<accession>A0A5C2SSJ6</accession>
<evidence type="ECO:0000313" key="3">
    <source>
        <dbReference type="EMBL" id="RPD66301.1"/>
    </source>
</evidence>
<keyword evidence="4" id="KW-1185">Reference proteome</keyword>
<name>A0A5C2SSJ6_9APHY</name>
<dbReference type="PANTHER" id="PTHR31212:SF4">
    <property type="entry name" value="ALPHA-KETOGLUTARATE-DEPENDENT DIOXYGENASE ALKB HOMOLOG 3"/>
    <property type="match status" value="1"/>
</dbReference>
<dbReference type="InterPro" id="IPR032854">
    <property type="entry name" value="ALKBH3"/>
</dbReference>
<evidence type="ECO:0000313" key="4">
    <source>
        <dbReference type="Proteomes" id="UP000313359"/>
    </source>
</evidence>
<feature type="region of interest" description="Disordered" evidence="1">
    <location>
        <begin position="42"/>
        <end position="135"/>
    </location>
</feature>
<reference evidence="3" key="1">
    <citation type="journal article" date="2018" name="Genome Biol. Evol.">
        <title>Genomics and development of Lentinus tigrinus, a white-rot wood-decaying mushroom with dimorphic fruiting bodies.</title>
        <authorList>
            <person name="Wu B."/>
            <person name="Xu Z."/>
            <person name="Knudson A."/>
            <person name="Carlson A."/>
            <person name="Chen N."/>
            <person name="Kovaka S."/>
            <person name="LaButti K."/>
            <person name="Lipzen A."/>
            <person name="Pennachio C."/>
            <person name="Riley R."/>
            <person name="Schakwitz W."/>
            <person name="Umezawa K."/>
            <person name="Ohm R.A."/>
            <person name="Grigoriev I.V."/>
            <person name="Nagy L.G."/>
            <person name="Gibbons J."/>
            <person name="Hibbett D."/>
        </authorList>
    </citation>
    <scope>NUCLEOTIDE SEQUENCE [LARGE SCALE GENOMIC DNA]</scope>
    <source>
        <strain evidence="3">ALCF2SS1-6</strain>
    </source>
</reference>
<dbReference type="InterPro" id="IPR037151">
    <property type="entry name" value="AlkB-like_sf"/>
</dbReference>
<dbReference type="Gene3D" id="2.60.120.590">
    <property type="entry name" value="Alpha-ketoglutarate-dependent dioxygenase AlkB-like"/>
    <property type="match status" value="1"/>
</dbReference>
<dbReference type="Proteomes" id="UP000313359">
    <property type="component" value="Unassembled WGS sequence"/>
</dbReference>